<dbReference type="RefSeq" id="WP_282591140.1">
    <property type="nucleotide sequence ID" value="NZ_JAPAAF010000007.1"/>
</dbReference>
<dbReference type="Proteomes" id="UP001163821">
    <property type="component" value="Unassembled WGS sequence"/>
</dbReference>
<protein>
    <submittedName>
        <fullName evidence="2">Toxin-antitoxin system YwqK family antitoxin</fullName>
    </submittedName>
</protein>
<dbReference type="Gene3D" id="3.90.930.1">
    <property type="match status" value="2"/>
</dbReference>
<comment type="caution">
    <text evidence="2">The sequence shown here is derived from an EMBL/GenBank/DDBJ whole genome shotgun (WGS) entry which is preliminary data.</text>
</comment>
<proteinExistence type="predicted"/>
<dbReference type="PANTHER" id="PTHR33706:SF1">
    <property type="entry name" value="TPR REPEAT PROTEIN"/>
    <property type="match status" value="1"/>
</dbReference>
<evidence type="ECO:0000313" key="3">
    <source>
        <dbReference type="Proteomes" id="UP001163821"/>
    </source>
</evidence>
<name>A0AA41Y643_9BACT</name>
<reference evidence="2" key="1">
    <citation type="submission" date="2022-10" db="EMBL/GenBank/DDBJ databases">
        <title>Gaoshiqiia sediminis gen. nov., sp. nov., isolated from coastal sediment.</title>
        <authorList>
            <person name="Yu W.X."/>
            <person name="Mu D.S."/>
            <person name="Du J.Z."/>
            <person name="Liang Y.Q."/>
        </authorList>
    </citation>
    <scope>NUCLEOTIDE SEQUENCE</scope>
    <source>
        <strain evidence="2">A06</strain>
    </source>
</reference>
<dbReference type="Pfam" id="PF07661">
    <property type="entry name" value="MORN_2"/>
    <property type="match status" value="4"/>
</dbReference>
<dbReference type="SUPFAM" id="SSF82185">
    <property type="entry name" value="Histone H3 K4-specific methyltransferase SET7/9 N-terminal domain"/>
    <property type="match status" value="2"/>
</dbReference>
<organism evidence="2 3">
    <name type="scientific">Gaoshiqia sediminis</name>
    <dbReference type="NCBI Taxonomy" id="2986998"/>
    <lineage>
        <taxon>Bacteria</taxon>
        <taxon>Pseudomonadati</taxon>
        <taxon>Bacteroidota</taxon>
        <taxon>Bacteroidia</taxon>
        <taxon>Marinilabiliales</taxon>
        <taxon>Prolixibacteraceae</taxon>
        <taxon>Gaoshiqia</taxon>
    </lineage>
</organism>
<keyword evidence="3" id="KW-1185">Reference proteome</keyword>
<sequence length="267" mass="31155">MNKLILIASLFIVLNAFGQTGINQVDAAGKKQGLWQKKQENGKLLYEGSFKDDRPVGEFKRYHSNGMVKAIIQDAENSDSSYAKMFDVKGKLMAEGAYLNQQKTGKWSYFGEGKLVSQENYQVGLKEGKSRTYYPSGELFEETDWERNQQTGVYRAYFTNGKPYLECQMKEGKRDGFCQVFRENGDLELEGFYQNGLRHNEWKYYDETGNYSHSFIYDLGLLMNPEVRDSLEQIRFRELEENRHKLVDPEKFMDNPMEYMQRSLSPQ</sequence>
<dbReference type="InterPro" id="IPR011652">
    <property type="entry name" value="MORN_2"/>
</dbReference>
<accession>A0AA41Y643</accession>
<keyword evidence="1" id="KW-0732">Signal</keyword>
<dbReference type="EMBL" id="JAPAAF010000007">
    <property type="protein sequence ID" value="MCW0482535.1"/>
    <property type="molecule type" value="Genomic_DNA"/>
</dbReference>
<feature type="signal peptide" evidence="1">
    <location>
        <begin position="1"/>
        <end position="18"/>
    </location>
</feature>
<dbReference type="AlphaFoldDB" id="A0AA41Y643"/>
<evidence type="ECO:0000313" key="2">
    <source>
        <dbReference type="EMBL" id="MCW0482535.1"/>
    </source>
</evidence>
<dbReference type="PANTHER" id="PTHR33706">
    <property type="entry name" value="MORN VARIANT REPEAT PROTEIN"/>
    <property type="match status" value="1"/>
</dbReference>
<gene>
    <name evidence="2" type="ORF">N2K84_07325</name>
</gene>
<feature type="chain" id="PRO_5041259792" evidence="1">
    <location>
        <begin position="19"/>
        <end position="267"/>
    </location>
</feature>
<evidence type="ECO:0000256" key="1">
    <source>
        <dbReference type="SAM" id="SignalP"/>
    </source>
</evidence>